<dbReference type="InterPro" id="IPR007321">
    <property type="entry name" value="Transposase_28"/>
</dbReference>
<sequence length="658" mass="73720">MNLLKKLGFTKKENALRFPHEESYPSPPMEYRLTPNSILHVSIFITLYECFLGVQPNWALWKRIFCLRRNGSHGVAYKIGSVVIYVRSDVDYFDVKFPDSVQGWRKKWLYVQEESSDSVEYNIAPFDGKTKILRRRSWDAEATEEEKLATEALMTRIRELQNTRGKELSGVQITAYFLRIRVQPLQARKNPLWTYAGDEDVERLSIDLPVKDLEKLIRRISKLNKKDTIPSSCQVKPFCSTNPLPEGHLVLSSLPPLPEGGEVEERAVVTDDNQGYSSTRSSLPAASPNGKRKRDETVDSGTSKADAARAGEPTPDAGKKALDLYEAALIISGDEEEDTPIDATSRTSTSRTLVVSEAHPDGDETSPPQQHLEHPTPAVSPQAPSPKRARVESAKEPTILVGCSSTPLMEEPFMKELIRFGTQFVVYREYAAQLEEKLAEANKRADALAAELEQSEKARMIAEADAAVVEVLQKRLDDAKNALSENIAQHSAREKEILSRLESQSRRFVRRTNQEYELENPEGDQLLDALSLLEIHGTEARDGLAEAKIGLSRLFPYFFKKKEEPAIFIDLAKCFTSQENLGLQLRQEGLKVCVEGTIALVANSQQNVDWTRVGNIEEIETKKWQSLIKAAKPNSKKILATLGYKAAPAPSSSKPEVK</sequence>
<feature type="region of interest" description="Disordered" evidence="2">
    <location>
        <begin position="331"/>
        <end position="396"/>
    </location>
</feature>
<comment type="caution">
    <text evidence="4">The sequence shown here is derived from an EMBL/GenBank/DDBJ whole genome shotgun (WGS) entry which is preliminary data.</text>
</comment>
<feature type="coiled-coil region" evidence="1">
    <location>
        <begin position="424"/>
        <end position="489"/>
    </location>
</feature>
<name>A0AAD8VEU6_LOLMU</name>
<dbReference type="PANTHER" id="PTHR33026:SF7">
    <property type="entry name" value="OS03G0100275 PROTEIN"/>
    <property type="match status" value="1"/>
</dbReference>
<dbReference type="PANTHER" id="PTHR33026">
    <property type="entry name" value="OS06G0360600 PROTEIN"/>
    <property type="match status" value="1"/>
</dbReference>
<feature type="domain" description="Transposase (putative) gypsy type" evidence="3">
    <location>
        <begin position="32"/>
        <end position="68"/>
    </location>
</feature>
<evidence type="ECO:0000256" key="2">
    <source>
        <dbReference type="SAM" id="MobiDB-lite"/>
    </source>
</evidence>
<accession>A0AAD8VEU6</accession>
<evidence type="ECO:0000256" key="1">
    <source>
        <dbReference type="SAM" id="Coils"/>
    </source>
</evidence>
<proteinExistence type="predicted"/>
<dbReference type="Proteomes" id="UP001231189">
    <property type="component" value="Unassembled WGS sequence"/>
</dbReference>
<dbReference type="AlphaFoldDB" id="A0AAD8VEU6"/>
<dbReference type="EMBL" id="JAUUTY010000234">
    <property type="protein sequence ID" value="KAK1602541.1"/>
    <property type="molecule type" value="Genomic_DNA"/>
</dbReference>
<evidence type="ECO:0000313" key="4">
    <source>
        <dbReference type="EMBL" id="KAK1602541.1"/>
    </source>
</evidence>
<organism evidence="4 5">
    <name type="scientific">Lolium multiflorum</name>
    <name type="common">Italian ryegrass</name>
    <name type="synonym">Lolium perenne subsp. multiflorum</name>
    <dbReference type="NCBI Taxonomy" id="4521"/>
    <lineage>
        <taxon>Eukaryota</taxon>
        <taxon>Viridiplantae</taxon>
        <taxon>Streptophyta</taxon>
        <taxon>Embryophyta</taxon>
        <taxon>Tracheophyta</taxon>
        <taxon>Spermatophyta</taxon>
        <taxon>Magnoliopsida</taxon>
        <taxon>Liliopsida</taxon>
        <taxon>Poales</taxon>
        <taxon>Poaceae</taxon>
        <taxon>BOP clade</taxon>
        <taxon>Pooideae</taxon>
        <taxon>Poodae</taxon>
        <taxon>Poeae</taxon>
        <taxon>Poeae Chloroplast Group 2 (Poeae type)</taxon>
        <taxon>Loliodinae</taxon>
        <taxon>Loliinae</taxon>
        <taxon>Lolium</taxon>
    </lineage>
</organism>
<evidence type="ECO:0000259" key="3">
    <source>
        <dbReference type="Pfam" id="PF04195"/>
    </source>
</evidence>
<feature type="compositionally biased region" description="Low complexity" evidence="2">
    <location>
        <begin position="344"/>
        <end position="356"/>
    </location>
</feature>
<protein>
    <recommendedName>
        <fullName evidence="3">Transposase (putative) gypsy type domain-containing protein</fullName>
    </recommendedName>
</protein>
<reference evidence="4" key="1">
    <citation type="submission" date="2023-07" db="EMBL/GenBank/DDBJ databases">
        <title>A chromosome-level genome assembly of Lolium multiflorum.</title>
        <authorList>
            <person name="Chen Y."/>
            <person name="Copetti D."/>
            <person name="Kolliker R."/>
            <person name="Studer B."/>
        </authorList>
    </citation>
    <scope>NUCLEOTIDE SEQUENCE</scope>
    <source>
        <strain evidence="4">02402/16</strain>
        <tissue evidence="4">Leaf</tissue>
    </source>
</reference>
<dbReference type="Pfam" id="PF04195">
    <property type="entry name" value="Transposase_28"/>
    <property type="match status" value="1"/>
</dbReference>
<keyword evidence="1" id="KW-0175">Coiled coil</keyword>
<gene>
    <name evidence="4" type="ORF">QYE76_017972</name>
</gene>
<keyword evidence="5" id="KW-1185">Reference proteome</keyword>
<feature type="compositionally biased region" description="Polar residues" evidence="2">
    <location>
        <begin position="271"/>
        <end position="284"/>
    </location>
</feature>
<feature type="region of interest" description="Disordered" evidence="2">
    <location>
        <begin position="271"/>
        <end position="318"/>
    </location>
</feature>
<evidence type="ECO:0000313" key="5">
    <source>
        <dbReference type="Proteomes" id="UP001231189"/>
    </source>
</evidence>